<evidence type="ECO:0000259" key="13">
    <source>
        <dbReference type="PROSITE" id="PS50113"/>
    </source>
</evidence>
<protein>
    <recommendedName>
        <fullName evidence="3">histidine kinase</fullName>
        <ecNumber evidence="3">2.7.13.3</ecNumber>
    </recommendedName>
</protein>
<evidence type="ECO:0000313" key="15">
    <source>
        <dbReference type="Proteomes" id="UP000192917"/>
    </source>
</evidence>
<evidence type="ECO:0000256" key="10">
    <source>
        <dbReference type="ARBA" id="ARBA00023136"/>
    </source>
</evidence>
<comment type="subcellular location">
    <subcellularLocation>
        <location evidence="2">Membrane</location>
    </subcellularLocation>
</comment>
<dbReference type="Gene3D" id="3.30.565.10">
    <property type="entry name" value="Histidine kinase-like ATPase, C-terminal domain"/>
    <property type="match status" value="1"/>
</dbReference>
<evidence type="ECO:0000256" key="6">
    <source>
        <dbReference type="ARBA" id="ARBA00022741"/>
    </source>
</evidence>
<keyword evidence="5" id="KW-0808">Transferase</keyword>
<dbReference type="InterPro" id="IPR035965">
    <property type="entry name" value="PAS-like_dom_sf"/>
</dbReference>
<dbReference type="SUPFAM" id="SSF47384">
    <property type="entry name" value="Homodimeric domain of signal transducing histidine kinase"/>
    <property type="match status" value="1"/>
</dbReference>
<accession>A0A1Y6CNG4</accession>
<proteinExistence type="predicted"/>
<dbReference type="Pfam" id="PF02518">
    <property type="entry name" value="HATPase_c"/>
    <property type="match status" value="1"/>
</dbReference>
<dbReference type="GO" id="GO:0000155">
    <property type="term" value="F:phosphorelay sensor kinase activity"/>
    <property type="evidence" value="ECO:0007669"/>
    <property type="project" value="InterPro"/>
</dbReference>
<organism evidence="14 15">
    <name type="scientific">Tistlia consotensis USBA 355</name>
    <dbReference type="NCBI Taxonomy" id="560819"/>
    <lineage>
        <taxon>Bacteria</taxon>
        <taxon>Pseudomonadati</taxon>
        <taxon>Pseudomonadota</taxon>
        <taxon>Alphaproteobacteria</taxon>
        <taxon>Rhodospirillales</taxon>
        <taxon>Rhodovibrionaceae</taxon>
        <taxon>Tistlia</taxon>
    </lineage>
</organism>
<dbReference type="PROSITE" id="PS50112">
    <property type="entry name" value="PAS"/>
    <property type="match status" value="1"/>
</dbReference>
<keyword evidence="10" id="KW-0472">Membrane</keyword>
<keyword evidence="7" id="KW-0418">Kinase</keyword>
<dbReference type="AlphaFoldDB" id="A0A1Y6CNG4"/>
<feature type="domain" description="Histidine kinase" evidence="11">
    <location>
        <begin position="304"/>
        <end position="525"/>
    </location>
</feature>
<evidence type="ECO:0000256" key="2">
    <source>
        <dbReference type="ARBA" id="ARBA00004370"/>
    </source>
</evidence>
<dbReference type="InterPro" id="IPR000014">
    <property type="entry name" value="PAS"/>
</dbReference>
<keyword evidence="8" id="KW-0067">ATP-binding</keyword>
<dbReference type="SUPFAM" id="SSF55874">
    <property type="entry name" value="ATPase domain of HSP90 chaperone/DNA topoisomerase II/histidine kinase"/>
    <property type="match status" value="1"/>
</dbReference>
<dbReference type="InterPro" id="IPR005467">
    <property type="entry name" value="His_kinase_dom"/>
</dbReference>
<dbReference type="PANTHER" id="PTHR43047:SF63">
    <property type="entry name" value="HISTIDINE KINASE"/>
    <property type="match status" value="1"/>
</dbReference>
<dbReference type="SMART" id="SM00388">
    <property type="entry name" value="HisKA"/>
    <property type="match status" value="1"/>
</dbReference>
<dbReference type="CDD" id="cd00130">
    <property type="entry name" value="PAS"/>
    <property type="match status" value="1"/>
</dbReference>
<dbReference type="SUPFAM" id="SSF55785">
    <property type="entry name" value="PYP-like sensor domain (PAS domain)"/>
    <property type="match status" value="1"/>
</dbReference>
<dbReference type="PROSITE" id="PS50113">
    <property type="entry name" value="PAC"/>
    <property type="match status" value="1"/>
</dbReference>
<evidence type="ECO:0000256" key="3">
    <source>
        <dbReference type="ARBA" id="ARBA00012438"/>
    </source>
</evidence>
<evidence type="ECO:0000259" key="12">
    <source>
        <dbReference type="PROSITE" id="PS50112"/>
    </source>
</evidence>
<reference evidence="14 15" key="1">
    <citation type="submission" date="2017-04" db="EMBL/GenBank/DDBJ databases">
        <authorList>
            <person name="Afonso C.L."/>
            <person name="Miller P.J."/>
            <person name="Scott M.A."/>
            <person name="Spackman E."/>
            <person name="Goraichik I."/>
            <person name="Dimitrov K.M."/>
            <person name="Suarez D.L."/>
            <person name="Swayne D.E."/>
        </authorList>
    </citation>
    <scope>NUCLEOTIDE SEQUENCE [LARGE SCALE GENOMIC DNA]</scope>
    <source>
        <strain evidence="14 15">USBA 355</strain>
    </source>
</reference>
<sequence>MKEVIKALVLEDRLPEEPSPVGVGGLLQPGPEAPHLAGALDWLLDDGPPACVADGEGRLRYSNPAYRRLLPMLQIECSLSSSELDVPSTPWIRETLQSAQPAPGTRWSAPIERVHFLDFGGQPETWISRHAVQFDERGKPLAIVGRYREEADPVELKRQLAAMRERFDDIARMVSDWIWETDRHLNITFVSSRVQEATGRHPRSLLGRPLTDLFADQDSPLSAIRPGAPQPFRDIEARVCHSDGSERIFRLSAVPVYARATGTFIGFRGTAQDVTDRITREAQLLQSKDEAEAASRAKSEFLATVSHELRTPLNAIIGFSELMAAETFGPLGSPSYKEYAGDIHQSAQHLLELINDILDVSKIEAGRTELEEDTIDPAAIAKTALRLVTDRAQHNGVELRLGLPIGLPLLHGDARAIKQILLNLMSNAVKFTPEGGSVTLSAEIDDAGDYLLIVEDTGIGMSPEEIAVALTPFGQVDSRLARRFPGTGLGLPLSCGLARLHGGSLKVDSVPNVGTRIEVRLPAERVLRD</sequence>
<evidence type="ECO:0000259" key="11">
    <source>
        <dbReference type="PROSITE" id="PS50109"/>
    </source>
</evidence>
<dbReference type="GO" id="GO:0005524">
    <property type="term" value="F:ATP binding"/>
    <property type="evidence" value="ECO:0007669"/>
    <property type="project" value="UniProtKB-KW"/>
</dbReference>
<evidence type="ECO:0000256" key="4">
    <source>
        <dbReference type="ARBA" id="ARBA00022553"/>
    </source>
</evidence>
<dbReference type="SMART" id="SM00387">
    <property type="entry name" value="HATPase_c"/>
    <property type="match status" value="1"/>
</dbReference>
<evidence type="ECO:0000256" key="5">
    <source>
        <dbReference type="ARBA" id="ARBA00022679"/>
    </source>
</evidence>
<keyword evidence="9" id="KW-0902">Two-component regulatory system</keyword>
<evidence type="ECO:0000256" key="7">
    <source>
        <dbReference type="ARBA" id="ARBA00022777"/>
    </source>
</evidence>
<dbReference type="EC" id="2.7.13.3" evidence="3"/>
<comment type="catalytic activity">
    <reaction evidence="1">
        <text>ATP + protein L-histidine = ADP + protein N-phospho-L-histidine.</text>
        <dbReference type="EC" id="2.7.13.3"/>
    </reaction>
</comment>
<dbReference type="Gene3D" id="1.10.287.130">
    <property type="match status" value="1"/>
</dbReference>
<dbReference type="SMART" id="SM00091">
    <property type="entry name" value="PAS"/>
    <property type="match status" value="1"/>
</dbReference>
<dbReference type="SMART" id="SM00086">
    <property type="entry name" value="PAC"/>
    <property type="match status" value="1"/>
</dbReference>
<dbReference type="Pfam" id="PF13426">
    <property type="entry name" value="PAS_9"/>
    <property type="match status" value="1"/>
</dbReference>
<dbReference type="PANTHER" id="PTHR43047">
    <property type="entry name" value="TWO-COMPONENT HISTIDINE PROTEIN KINASE"/>
    <property type="match status" value="1"/>
</dbReference>
<dbReference type="NCBIfam" id="TIGR00229">
    <property type="entry name" value="sensory_box"/>
    <property type="match status" value="1"/>
</dbReference>
<dbReference type="InterPro" id="IPR003661">
    <property type="entry name" value="HisK_dim/P_dom"/>
</dbReference>
<dbReference type="GO" id="GO:0005886">
    <property type="term" value="C:plasma membrane"/>
    <property type="evidence" value="ECO:0007669"/>
    <property type="project" value="TreeGrafter"/>
</dbReference>
<dbReference type="InterPro" id="IPR001610">
    <property type="entry name" value="PAC"/>
</dbReference>
<evidence type="ECO:0000256" key="1">
    <source>
        <dbReference type="ARBA" id="ARBA00000085"/>
    </source>
</evidence>
<dbReference type="InterPro" id="IPR003594">
    <property type="entry name" value="HATPase_dom"/>
</dbReference>
<dbReference type="FunFam" id="1.10.287.130:FF:000038">
    <property type="entry name" value="Sensory transduction histidine kinase"/>
    <property type="match status" value="1"/>
</dbReference>
<dbReference type="InterPro" id="IPR036890">
    <property type="entry name" value="HATPase_C_sf"/>
</dbReference>
<feature type="domain" description="PAS" evidence="12">
    <location>
        <begin position="163"/>
        <end position="218"/>
    </location>
</feature>
<dbReference type="CDD" id="cd16922">
    <property type="entry name" value="HATPase_EvgS-ArcB-TorS-like"/>
    <property type="match status" value="1"/>
</dbReference>
<dbReference type="PROSITE" id="PS50109">
    <property type="entry name" value="HIS_KIN"/>
    <property type="match status" value="1"/>
</dbReference>
<dbReference type="PRINTS" id="PR00344">
    <property type="entry name" value="BCTRLSENSOR"/>
</dbReference>
<keyword evidence="4" id="KW-0597">Phosphoprotein</keyword>
<dbReference type="InterPro" id="IPR000700">
    <property type="entry name" value="PAS-assoc_C"/>
</dbReference>
<dbReference type="Proteomes" id="UP000192917">
    <property type="component" value="Unassembled WGS sequence"/>
</dbReference>
<keyword evidence="15" id="KW-1185">Reference proteome</keyword>
<feature type="domain" description="PAC" evidence="13">
    <location>
        <begin position="233"/>
        <end position="286"/>
    </location>
</feature>
<dbReference type="CDD" id="cd00082">
    <property type="entry name" value="HisKA"/>
    <property type="match status" value="1"/>
</dbReference>
<dbReference type="InterPro" id="IPR036097">
    <property type="entry name" value="HisK_dim/P_sf"/>
</dbReference>
<dbReference type="Gene3D" id="3.30.450.20">
    <property type="entry name" value="PAS domain"/>
    <property type="match status" value="1"/>
</dbReference>
<gene>
    <name evidence="14" type="ORF">SAMN05428998_13830</name>
</gene>
<name>A0A1Y6CNG4_9PROT</name>
<evidence type="ECO:0000256" key="9">
    <source>
        <dbReference type="ARBA" id="ARBA00023012"/>
    </source>
</evidence>
<dbReference type="GO" id="GO:0009927">
    <property type="term" value="F:histidine phosphotransfer kinase activity"/>
    <property type="evidence" value="ECO:0007669"/>
    <property type="project" value="TreeGrafter"/>
</dbReference>
<dbReference type="InterPro" id="IPR004358">
    <property type="entry name" value="Sig_transdc_His_kin-like_C"/>
</dbReference>
<keyword evidence="6" id="KW-0547">Nucleotide-binding</keyword>
<dbReference type="RefSeq" id="WP_085126156.1">
    <property type="nucleotide sequence ID" value="NZ_FWZX01000038.1"/>
</dbReference>
<dbReference type="STRING" id="560819.SAMN05428998_13830"/>
<dbReference type="EMBL" id="FWZX01000038">
    <property type="protein sequence ID" value="SMF78299.1"/>
    <property type="molecule type" value="Genomic_DNA"/>
</dbReference>
<dbReference type="Pfam" id="PF00512">
    <property type="entry name" value="HisKA"/>
    <property type="match status" value="1"/>
</dbReference>
<evidence type="ECO:0000313" key="14">
    <source>
        <dbReference type="EMBL" id="SMF78299.1"/>
    </source>
</evidence>
<evidence type="ECO:0000256" key="8">
    <source>
        <dbReference type="ARBA" id="ARBA00022840"/>
    </source>
</evidence>